<proteinExistence type="predicted"/>
<dbReference type="EMBL" id="WUFC01000116">
    <property type="protein sequence ID" value="NEI53289.1"/>
    <property type="molecule type" value="Genomic_DNA"/>
</dbReference>
<dbReference type="SUPFAM" id="SSF82784">
    <property type="entry name" value="OsmC-like"/>
    <property type="match status" value="1"/>
</dbReference>
<name>A0AAE4YYL8_9HYPH</name>
<dbReference type="AlphaFoldDB" id="A0AAE4YYL8"/>
<dbReference type="Proteomes" id="UP000661163">
    <property type="component" value="Unassembled WGS sequence"/>
</dbReference>
<dbReference type="InterPro" id="IPR036102">
    <property type="entry name" value="OsmC/Ohrsf"/>
</dbReference>
<dbReference type="Gene3D" id="3.30.300.20">
    <property type="match status" value="1"/>
</dbReference>
<reference evidence="1 2" key="1">
    <citation type="submission" date="2019-12" db="EMBL/GenBank/DDBJ databases">
        <title>Rhizobium genotypes associated with high levels of biological nitrogen fixation by grain legumes in a temperate-maritime cropping system.</title>
        <authorList>
            <person name="Maluk M."/>
            <person name="Francesc Ferrando Molina F."/>
            <person name="Lopez Del Egido L."/>
            <person name="Lafos M."/>
            <person name="Langarica-Fuentes A."/>
            <person name="Gebre Yohannes G."/>
            <person name="Young M.W."/>
            <person name="Martin P."/>
            <person name="Gantlett R."/>
            <person name="Kenicer G."/>
            <person name="Hawes C."/>
            <person name="Begg G.S."/>
            <person name="Quilliam R.S."/>
            <person name="Squire G.R."/>
            <person name="Poole P.S."/>
            <person name="Young P.W."/>
            <person name="Iannetta P.M."/>
            <person name="James E.K."/>
        </authorList>
    </citation>
    <scope>NUCLEOTIDE SEQUENCE [LARGE SCALE GENOMIC DNA]</scope>
    <source>
        <strain evidence="1 2">JHI985</strain>
    </source>
</reference>
<sequence length="130" mass="13628">MVTAARLGKPCCVEIGNGRSVVCSDTHKDGQGGDAGMRPHELLECALAACICMSIDLAAARAGMTLPACTADVTIDRLDHETGFDIALRFAAPLSHLQQALVRDAVRTSPVARTLGKPVRVRPPTIGHDG</sequence>
<dbReference type="InterPro" id="IPR003718">
    <property type="entry name" value="OsmC/Ohr_fam"/>
</dbReference>
<protein>
    <submittedName>
        <fullName evidence="1">OsmC family peroxiredoxin</fullName>
    </submittedName>
</protein>
<gene>
    <name evidence="1" type="ORF">GR217_37560</name>
</gene>
<evidence type="ECO:0000313" key="2">
    <source>
        <dbReference type="Proteomes" id="UP000661163"/>
    </source>
</evidence>
<dbReference type="Pfam" id="PF02566">
    <property type="entry name" value="OsmC"/>
    <property type="match status" value="1"/>
</dbReference>
<evidence type="ECO:0000313" key="1">
    <source>
        <dbReference type="EMBL" id="NEI53289.1"/>
    </source>
</evidence>
<organism evidence="1 2">
    <name type="scientific">Rhizobium ruizarguesonis</name>
    <dbReference type="NCBI Taxonomy" id="2081791"/>
    <lineage>
        <taxon>Bacteria</taxon>
        <taxon>Pseudomonadati</taxon>
        <taxon>Pseudomonadota</taxon>
        <taxon>Alphaproteobacteria</taxon>
        <taxon>Hyphomicrobiales</taxon>
        <taxon>Rhizobiaceae</taxon>
        <taxon>Rhizobium/Agrobacterium group</taxon>
        <taxon>Rhizobium</taxon>
    </lineage>
</organism>
<dbReference type="InterPro" id="IPR015946">
    <property type="entry name" value="KH_dom-like_a/b"/>
</dbReference>
<comment type="caution">
    <text evidence="1">The sequence shown here is derived from an EMBL/GenBank/DDBJ whole genome shotgun (WGS) entry which is preliminary data.</text>
</comment>
<accession>A0AAE4YYL8</accession>